<evidence type="ECO:0000313" key="3">
    <source>
        <dbReference type="Proteomes" id="UP001189429"/>
    </source>
</evidence>
<accession>A0ABN9VHM2</accession>
<feature type="compositionally biased region" description="Basic and acidic residues" evidence="1">
    <location>
        <begin position="73"/>
        <end position="92"/>
    </location>
</feature>
<sequence>EVRPAKVCMYDDAVTWDPGQTWTTEIRGPVRAIAASEPIFNDKHAQRLKHLKGAAVKIRLPKLAPYQMRRSGASRDRLRPKRAPGEIQKRGK</sequence>
<keyword evidence="3" id="KW-1185">Reference proteome</keyword>
<dbReference type="EMBL" id="CAUYUJ010017193">
    <property type="protein sequence ID" value="CAK0872714.1"/>
    <property type="molecule type" value="Genomic_DNA"/>
</dbReference>
<dbReference type="Proteomes" id="UP001189429">
    <property type="component" value="Unassembled WGS sequence"/>
</dbReference>
<evidence type="ECO:0000256" key="1">
    <source>
        <dbReference type="SAM" id="MobiDB-lite"/>
    </source>
</evidence>
<name>A0ABN9VHM2_9DINO</name>
<proteinExistence type="predicted"/>
<protein>
    <submittedName>
        <fullName evidence="2">Uncharacterized protein</fullName>
    </submittedName>
</protein>
<comment type="caution">
    <text evidence="2">The sequence shown here is derived from an EMBL/GenBank/DDBJ whole genome shotgun (WGS) entry which is preliminary data.</text>
</comment>
<evidence type="ECO:0000313" key="2">
    <source>
        <dbReference type="EMBL" id="CAK0872714.1"/>
    </source>
</evidence>
<gene>
    <name evidence="2" type="ORF">PCOR1329_LOCUS58093</name>
</gene>
<reference evidence="2" key="1">
    <citation type="submission" date="2023-10" db="EMBL/GenBank/DDBJ databases">
        <authorList>
            <person name="Chen Y."/>
            <person name="Shah S."/>
            <person name="Dougan E. K."/>
            <person name="Thang M."/>
            <person name="Chan C."/>
        </authorList>
    </citation>
    <scope>NUCLEOTIDE SEQUENCE [LARGE SCALE GENOMIC DNA]</scope>
</reference>
<feature type="region of interest" description="Disordered" evidence="1">
    <location>
        <begin position="66"/>
        <end position="92"/>
    </location>
</feature>
<feature type="non-terminal residue" evidence="2">
    <location>
        <position position="1"/>
    </location>
</feature>
<organism evidence="2 3">
    <name type="scientific">Prorocentrum cordatum</name>
    <dbReference type="NCBI Taxonomy" id="2364126"/>
    <lineage>
        <taxon>Eukaryota</taxon>
        <taxon>Sar</taxon>
        <taxon>Alveolata</taxon>
        <taxon>Dinophyceae</taxon>
        <taxon>Prorocentrales</taxon>
        <taxon>Prorocentraceae</taxon>
        <taxon>Prorocentrum</taxon>
    </lineage>
</organism>